<comment type="caution">
    <text evidence="2">The sequence shown here is derived from an EMBL/GenBank/DDBJ whole genome shotgun (WGS) entry which is preliminary data.</text>
</comment>
<name>A0AAW8UAD0_9ENTE</name>
<dbReference type="RefSeq" id="WP_311985566.1">
    <property type="nucleotide sequence ID" value="NZ_JARQBZ010000025.1"/>
</dbReference>
<keyword evidence="1" id="KW-1133">Transmembrane helix</keyword>
<accession>A0AAW8UAD0</accession>
<sequence>MYNDFNYLEDRVDKRIRQYKRSRFFLNFFYYFFFLVQVLSAASLPLITLLPDTIIKNIVISSIGVVILMCQLLFNGVNFKEKIQDSKETLHVLETEKYLYLNKSGKYAQKSSDETMDIFVGEIEKCFSGLQKKTMRPKRRRDVEFG</sequence>
<dbReference type="Proteomes" id="UP001268577">
    <property type="component" value="Unassembled WGS sequence"/>
</dbReference>
<keyword evidence="1" id="KW-0472">Membrane</keyword>
<dbReference type="Pfam" id="PF14015">
    <property type="entry name" value="DUF4231"/>
    <property type="match status" value="1"/>
</dbReference>
<evidence type="ECO:0000313" key="3">
    <source>
        <dbReference type="Proteomes" id="UP001268577"/>
    </source>
</evidence>
<reference evidence="2" key="1">
    <citation type="submission" date="2023-03" db="EMBL/GenBank/DDBJ databases">
        <authorList>
            <person name="Shen W."/>
            <person name="Cai J."/>
        </authorList>
    </citation>
    <scope>NUCLEOTIDE SEQUENCE</scope>
    <source>
        <strain evidence="2">P96-3</strain>
    </source>
</reference>
<evidence type="ECO:0000313" key="2">
    <source>
        <dbReference type="EMBL" id="MDT2834792.1"/>
    </source>
</evidence>
<gene>
    <name evidence="2" type="ORF">P7H70_12160</name>
</gene>
<dbReference type="NCBIfam" id="NF033634">
    <property type="entry name" value="SLATT_1"/>
    <property type="match status" value="1"/>
</dbReference>
<feature type="transmembrane region" description="Helical" evidence="1">
    <location>
        <begin position="24"/>
        <end position="48"/>
    </location>
</feature>
<dbReference type="EMBL" id="JARQBZ010000025">
    <property type="protein sequence ID" value="MDT2834792.1"/>
    <property type="molecule type" value="Genomic_DNA"/>
</dbReference>
<dbReference type="AlphaFoldDB" id="A0AAW8UAD0"/>
<keyword evidence="1" id="KW-0812">Transmembrane</keyword>
<evidence type="ECO:0000256" key="1">
    <source>
        <dbReference type="SAM" id="Phobius"/>
    </source>
</evidence>
<dbReference type="InterPro" id="IPR025325">
    <property type="entry name" value="DUF4231"/>
</dbReference>
<protein>
    <submittedName>
        <fullName evidence="2">DUF4231 domain-containing protein</fullName>
    </submittedName>
</protein>
<organism evidence="2 3">
    <name type="scientific">Vagococcus carniphilus</name>
    <dbReference type="NCBI Taxonomy" id="218144"/>
    <lineage>
        <taxon>Bacteria</taxon>
        <taxon>Bacillati</taxon>
        <taxon>Bacillota</taxon>
        <taxon>Bacilli</taxon>
        <taxon>Lactobacillales</taxon>
        <taxon>Enterococcaceae</taxon>
        <taxon>Vagococcus</taxon>
    </lineage>
</organism>
<proteinExistence type="predicted"/>
<feature type="transmembrane region" description="Helical" evidence="1">
    <location>
        <begin position="54"/>
        <end position="74"/>
    </location>
</feature>